<dbReference type="Pfam" id="PF13489">
    <property type="entry name" value="Methyltransf_23"/>
    <property type="match status" value="1"/>
</dbReference>
<organism evidence="1 2">
    <name type="scientific">Colletotrichum scovillei</name>
    <dbReference type="NCBI Taxonomy" id="1209932"/>
    <lineage>
        <taxon>Eukaryota</taxon>
        <taxon>Fungi</taxon>
        <taxon>Dikarya</taxon>
        <taxon>Ascomycota</taxon>
        <taxon>Pezizomycotina</taxon>
        <taxon>Sordariomycetes</taxon>
        <taxon>Hypocreomycetidae</taxon>
        <taxon>Glomerellales</taxon>
        <taxon>Glomerellaceae</taxon>
        <taxon>Colletotrichum</taxon>
        <taxon>Colletotrichum acutatum species complex</taxon>
    </lineage>
</organism>
<comment type="caution">
    <text evidence="1">The sequence shown here is derived from an EMBL/GenBank/DDBJ whole genome shotgun (WGS) entry which is preliminary data.</text>
</comment>
<dbReference type="Gene3D" id="3.40.50.150">
    <property type="entry name" value="Vaccinia Virus protein VP39"/>
    <property type="match status" value="1"/>
</dbReference>
<keyword evidence="2" id="KW-1185">Reference proteome</keyword>
<dbReference type="GO" id="GO:0008168">
    <property type="term" value="F:methyltransferase activity"/>
    <property type="evidence" value="ECO:0007669"/>
    <property type="project" value="UniProtKB-KW"/>
</dbReference>
<name>A0A9P7U967_9PEZI</name>
<dbReference type="InterPro" id="IPR029063">
    <property type="entry name" value="SAM-dependent_MTases_sf"/>
</dbReference>
<accession>A0A9P7U967</accession>
<proteinExistence type="predicted"/>
<sequence length="228" mass="26552">MSRRSLQMNRMEPFQHHQFLLSFDGKLGLSPPDKDDYPAKSVLDVGTGTRTWAIKFGELNPEAESRVPPNVIFEVDDIEEPWTFSLPFDYIHSRMMTSSISNWRRLIQNAFEFVSYSFAFSFRNPFKTSDQNQSDLTLSGYLALQKMDLMPQSDDDQRYDCAAATELNRSFQDILDLVNVMKEIGFVDVSIKEVKWPTNTWPKEQHYKLIGQWAHENCMSGSRTDRRE</sequence>
<keyword evidence="1" id="KW-0808">Transferase</keyword>
<evidence type="ECO:0000313" key="2">
    <source>
        <dbReference type="Proteomes" id="UP000699042"/>
    </source>
</evidence>
<dbReference type="SUPFAM" id="SSF53335">
    <property type="entry name" value="S-adenosyl-L-methionine-dependent methyltransferases"/>
    <property type="match status" value="1"/>
</dbReference>
<dbReference type="GO" id="GO:0032259">
    <property type="term" value="P:methylation"/>
    <property type="evidence" value="ECO:0007669"/>
    <property type="project" value="UniProtKB-KW"/>
</dbReference>
<keyword evidence="1" id="KW-0489">Methyltransferase</keyword>
<dbReference type="Proteomes" id="UP000699042">
    <property type="component" value="Unassembled WGS sequence"/>
</dbReference>
<protein>
    <submittedName>
        <fullName evidence="1">Methyltransferase domain-containing protein</fullName>
    </submittedName>
</protein>
<dbReference type="AlphaFoldDB" id="A0A9P7U967"/>
<gene>
    <name evidence="1" type="ORF">JMJ77_010583</name>
</gene>
<dbReference type="EMBL" id="JAESDN010000007">
    <property type="protein sequence ID" value="KAG7047229.1"/>
    <property type="molecule type" value="Genomic_DNA"/>
</dbReference>
<reference evidence="1" key="1">
    <citation type="submission" date="2021-05" db="EMBL/GenBank/DDBJ databases">
        <title>Comparative genomics of three Colletotrichum scovillei strains and genetic complementation revealed genes involved fungal growth and virulence on chili pepper.</title>
        <authorList>
            <person name="Hsieh D.-K."/>
            <person name="Chuang S.-C."/>
            <person name="Chen C.-Y."/>
            <person name="Chao Y.-T."/>
            <person name="Lu M.-Y.J."/>
            <person name="Lee M.-H."/>
            <person name="Shih M.-C."/>
        </authorList>
    </citation>
    <scope>NUCLEOTIDE SEQUENCE</scope>
    <source>
        <strain evidence="1">Coll-153</strain>
    </source>
</reference>
<evidence type="ECO:0000313" key="1">
    <source>
        <dbReference type="EMBL" id="KAG7047229.1"/>
    </source>
</evidence>